<gene>
    <name evidence="2" type="ORF">Pla144_32920</name>
</gene>
<dbReference type="Pfam" id="PF00149">
    <property type="entry name" value="Metallophos"/>
    <property type="match status" value="1"/>
</dbReference>
<dbReference type="InterPro" id="IPR029052">
    <property type="entry name" value="Metallo-depent_PP-like"/>
</dbReference>
<evidence type="ECO:0000259" key="1">
    <source>
        <dbReference type="PROSITE" id="PS51841"/>
    </source>
</evidence>
<dbReference type="PROSITE" id="PS51841">
    <property type="entry name" value="LTD"/>
    <property type="match status" value="1"/>
</dbReference>
<dbReference type="PROSITE" id="PS00018">
    <property type="entry name" value="EF_HAND_1"/>
    <property type="match status" value="1"/>
</dbReference>
<dbReference type="EMBL" id="SJPS01000004">
    <property type="protein sequence ID" value="TWU26075.1"/>
    <property type="molecule type" value="Genomic_DNA"/>
</dbReference>
<dbReference type="Gene3D" id="3.60.21.10">
    <property type="match status" value="1"/>
</dbReference>
<feature type="domain" description="LTD" evidence="1">
    <location>
        <begin position="30"/>
        <end position="159"/>
    </location>
</feature>
<dbReference type="RefSeq" id="WP_146451625.1">
    <property type="nucleotide sequence ID" value="NZ_SJPS01000004.1"/>
</dbReference>
<dbReference type="Proteomes" id="UP000318437">
    <property type="component" value="Unassembled WGS sequence"/>
</dbReference>
<protein>
    <recommendedName>
        <fullName evidence="1">LTD domain-containing protein</fullName>
    </recommendedName>
</protein>
<accession>A0A5C6CPV2</accession>
<proteinExistence type="predicted"/>
<dbReference type="GO" id="GO:0016787">
    <property type="term" value="F:hydrolase activity"/>
    <property type="evidence" value="ECO:0007669"/>
    <property type="project" value="InterPro"/>
</dbReference>
<reference evidence="2 3" key="1">
    <citation type="submission" date="2019-02" db="EMBL/GenBank/DDBJ databases">
        <title>Deep-cultivation of Planctomycetes and their phenomic and genomic characterization uncovers novel biology.</title>
        <authorList>
            <person name="Wiegand S."/>
            <person name="Jogler M."/>
            <person name="Boedeker C."/>
            <person name="Pinto D."/>
            <person name="Vollmers J."/>
            <person name="Rivas-Marin E."/>
            <person name="Kohn T."/>
            <person name="Peeters S.H."/>
            <person name="Heuer A."/>
            <person name="Rast P."/>
            <person name="Oberbeckmann S."/>
            <person name="Bunk B."/>
            <person name="Jeske O."/>
            <person name="Meyerdierks A."/>
            <person name="Storesund J.E."/>
            <person name="Kallscheuer N."/>
            <person name="Luecker S."/>
            <person name="Lage O.M."/>
            <person name="Pohl T."/>
            <person name="Merkel B.J."/>
            <person name="Hornburger P."/>
            <person name="Mueller R.-W."/>
            <person name="Bruemmer F."/>
            <person name="Labrenz M."/>
            <person name="Spormann A.M."/>
            <person name="Op Den Camp H."/>
            <person name="Overmann J."/>
            <person name="Amann R."/>
            <person name="Jetten M.S.M."/>
            <person name="Mascher T."/>
            <person name="Medema M.H."/>
            <person name="Devos D.P."/>
            <person name="Kaster A.-K."/>
            <person name="Ovreas L."/>
            <person name="Rohde M."/>
            <person name="Galperin M.Y."/>
            <person name="Jogler C."/>
        </authorList>
    </citation>
    <scope>NUCLEOTIDE SEQUENCE [LARGE SCALE GENOMIC DNA]</scope>
    <source>
        <strain evidence="2 3">Pla144</strain>
    </source>
</reference>
<keyword evidence="3" id="KW-1185">Reference proteome</keyword>
<dbReference type="AlphaFoldDB" id="A0A5C6CPV2"/>
<dbReference type="InterPro" id="IPR018247">
    <property type="entry name" value="EF_Hand_1_Ca_BS"/>
</dbReference>
<dbReference type="SUPFAM" id="SSF56300">
    <property type="entry name" value="Metallo-dependent phosphatases"/>
    <property type="match status" value="1"/>
</dbReference>
<dbReference type="InterPro" id="IPR004843">
    <property type="entry name" value="Calcineurin-like_PHP"/>
</dbReference>
<dbReference type="InterPro" id="IPR001322">
    <property type="entry name" value="Lamin_tail_dom"/>
</dbReference>
<evidence type="ECO:0000313" key="3">
    <source>
        <dbReference type="Proteomes" id="UP000318437"/>
    </source>
</evidence>
<dbReference type="PANTHER" id="PTHR43143:SF5">
    <property type="entry name" value="SECRETED PROTEIN"/>
    <property type="match status" value="1"/>
</dbReference>
<dbReference type="PANTHER" id="PTHR43143">
    <property type="entry name" value="METALLOPHOSPHOESTERASE, CALCINEURIN SUPERFAMILY"/>
    <property type="match status" value="1"/>
</dbReference>
<organism evidence="2 3">
    <name type="scientific">Bythopirellula polymerisocia</name>
    <dbReference type="NCBI Taxonomy" id="2528003"/>
    <lineage>
        <taxon>Bacteria</taxon>
        <taxon>Pseudomonadati</taxon>
        <taxon>Planctomycetota</taxon>
        <taxon>Planctomycetia</taxon>
        <taxon>Pirellulales</taxon>
        <taxon>Lacipirellulaceae</taxon>
        <taxon>Bythopirellula</taxon>
    </lineage>
</organism>
<sequence>MCVISSARALIPFMLPSIQLVVFLLTCFSTRLAVAEVIISEIMYDPQGSDTNKEWVELFNTGSSAVDLGGWTLEDIQDGSVSSVIQSGVVLLPSQALVLTGDSALFDVNWGLGINRLQLSSFPTLANTPSPTNEIIAIRDHLGIVRDQVNYDDEFGWPDLVGSDGESIFLRPNALSASQNDDGTNWLPSMTGLYGAFFTSMGGLGENHGSPGYVERQIQEPFVPSPDAAWSMVIFPDTQNYVKNASQVPILSEMTQWVRDNRESWGIQLVLQEGDIVNNNDTVTPNSGDQDSSQQWQHAKDAFSLLDGQVPYIFATGNHDHGFLNTENRDTEFNTYFSSSDNPLVDPTQGGILKGVKDPGELQNAYYEFTAPDGREILVVSLEWAPRQQTVAWANQIVSQSKYEEHTTILLTHGYTDQDDTRWQIDPATYPAVTDGNDGEDLWNELVKLHGNFEFVFSGHVGGDGLGYLTSNGVEGNLVHQILFNTQFEANGGSGWIRVLEFLDDGHTVRVRTYSPHHDLQKTDLANAFLMDISPIPIFTADFDGDGDVDAADLVKWQEAYGLTSLADADQDGDSDGADFLEWQRQFGSGTPGTESLRTVPEPNSILLIIIVGFFQSWYFRCVQQLTCPGIAIISDHLVTNRR</sequence>
<comment type="caution">
    <text evidence="2">The sequence shown here is derived from an EMBL/GenBank/DDBJ whole genome shotgun (WGS) entry which is preliminary data.</text>
</comment>
<dbReference type="Pfam" id="PF00932">
    <property type="entry name" value="LTD"/>
    <property type="match status" value="1"/>
</dbReference>
<dbReference type="Gene3D" id="2.60.40.1260">
    <property type="entry name" value="Lamin Tail domain"/>
    <property type="match status" value="1"/>
</dbReference>
<evidence type="ECO:0000313" key="2">
    <source>
        <dbReference type="EMBL" id="TWU26075.1"/>
    </source>
</evidence>
<dbReference type="InterPro" id="IPR051918">
    <property type="entry name" value="STPP_CPPED1"/>
</dbReference>
<dbReference type="SUPFAM" id="SSF74853">
    <property type="entry name" value="Lamin A/C globular tail domain"/>
    <property type="match status" value="1"/>
</dbReference>
<dbReference type="InterPro" id="IPR036415">
    <property type="entry name" value="Lamin_tail_dom_sf"/>
</dbReference>
<dbReference type="OrthoDB" id="9772095at2"/>
<name>A0A5C6CPV2_9BACT</name>